<keyword evidence="3" id="KW-1185">Reference proteome</keyword>
<dbReference type="STRING" id="48269.A0A183MX69"/>
<protein>
    <submittedName>
        <fullName evidence="2">Uncharacterized protein</fullName>
    </submittedName>
</protein>
<dbReference type="PANTHER" id="PTHR43968:SF6">
    <property type="entry name" value="GLUTATHIONE S-TRANSFERASE OMEGA"/>
    <property type="match status" value="1"/>
</dbReference>
<gene>
    <name evidence="2" type="ORF">SMRZ_LOCUS20644</name>
</gene>
<dbReference type="PANTHER" id="PTHR43968">
    <property type="match status" value="1"/>
</dbReference>
<dbReference type="GO" id="GO:0005737">
    <property type="term" value="C:cytoplasm"/>
    <property type="evidence" value="ECO:0007669"/>
    <property type="project" value="TreeGrafter"/>
</dbReference>
<reference evidence="2 3" key="1">
    <citation type="submission" date="2018-11" db="EMBL/GenBank/DDBJ databases">
        <authorList>
            <consortium name="Pathogen Informatics"/>
        </authorList>
    </citation>
    <scope>NUCLEOTIDE SEQUENCE [LARGE SCALE GENOMIC DNA]</scope>
    <source>
        <strain evidence="2 3">Zambia</strain>
    </source>
</reference>
<dbReference type="Gene3D" id="3.40.30.10">
    <property type="entry name" value="Glutaredoxin"/>
    <property type="match status" value="1"/>
</dbReference>
<dbReference type="SUPFAM" id="SSF47616">
    <property type="entry name" value="GST C-terminal domain-like"/>
    <property type="match status" value="1"/>
</dbReference>
<dbReference type="InterPro" id="IPR036282">
    <property type="entry name" value="Glutathione-S-Trfase_C_sf"/>
</dbReference>
<organism evidence="2 3">
    <name type="scientific">Schistosoma margrebowiei</name>
    <dbReference type="NCBI Taxonomy" id="48269"/>
    <lineage>
        <taxon>Eukaryota</taxon>
        <taxon>Metazoa</taxon>
        <taxon>Spiralia</taxon>
        <taxon>Lophotrochozoa</taxon>
        <taxon>Platyhelminthes</taxon>
        <taxon>Trematoda</taxon>
        <taxon>Digenea</taxon>
        <taxon>Strigeidida</taxon>
        <taxon>Schistosomatoidea</taxon>
        <taxon>Schistosomatidae</taxon>
        <taxon>Schistosoma</taxon>
    </lineage>
</organism>
<sequence>MVVGGSQQETLNPGFLLFGTRQQDVPVILRELVLSDGFDLVSPSFTRSSYDLINISLASKPEWFLEMYPTGKVPLLLLPNEQKLPESDEIIRHIDKLYGSETLLSHCGIEEFDKAKELITGISRPSYMITCMPEINLCDVSLYRAACNKINDAIKGPYFTGPELSLADLILFPHLHRFEVVMGRITGKKPEEINELDINDELRKEFPKLTEFLDTMRKQPFVIDITIPYRIHVQYSASILSGHANPDIE</sequence>
<dbReference type="InterPro" id="IPR036249">
    <property type="entry name" value="Thioredoxin-like_sf"/>
</dbReference>
<evidence type="ECO:0000313" key="2">
    <source>
        <dbReference type="EMBL" id="VDP36631.1"/>
    </source>
</evidence>
<evidence type="ECO:0000313" key="3">
    <source>
        <dbReference type="Proteomes" id="UP000277204"/>
    </source>
</evidence>
<dbReference type="Pfam" id="PF13410">
    <property type="entry name" value="GST_C_2"/>
    <property type="match status" value="1"/>
</dbReference>
<dbReference type="CDD" id="cd00299">
    <property type="entry name" value="GST_C_family"/>
    <property type="match status" value="1"/>
</dbReference>
<evidence type="ECO:0000256" key="1">
    <source>
        <dbReference type="ARBA" id="ARBA00011067"/>
    </source>
</evidence>
<dbReference type="EMBL" id="UZAI01018396">
    <property type="protein sequence ID" value="VDP36631.1"/>
    <property type="molecule type" value="Genomic_DNA"/>
</dbReference>
<name>A0A183MX69_9TREM</name>
<dbReference type="AlphaFoldDB" id="A0A183MX69"/>
<dbReference type="InterPro" id="IPR050983">
    <property type="entry name" value="GST_Omega/HSP26"/>
</dbReference>
<dbReference type="InterPro" id="IPR004045">
    <property type="entry name" value="Glutathione_S-Trfase_N"/>
</dbReference>
<dbReference type="Proteomes" id="UP000277204">
    <property type="component" value="Unassembled WGS sequence"/>
</dbReference>
<proteinExistence type="inferred from homology"/>
<comment type="similarity">
    <text evidence="1">Belongs to the GST superfamily. Omega family.</text>
</comment>
<dbReference type="Gene3D" id="1.20.1050.10">
    <property type="match status" value="1"/>
</dbReference>
<dbReference type="SUPFAM" id="SSF52833">
    <property type="entry name" value="Thioredoxin-like"/>
    <property type="match status" value="1"/>
</dbReference>
<dbReference type="Pfam" id="PF13417">
    <property type="entry name" value="GST_N_3"/>
    <property type="match status" value="1"/>
</dbReference>
<accession>A0A183MX69</accession>